<dbReference type="GO" id="GO:0005524">
    <property type="term" value="F:ATP binding"/>
    <property type="evidence" value="ECO:0007669"/>
    <property type="project" value="UniProtKB-UniRule"/>
</dbReference>
<comment type="pathway">
    <text evidence="7">Metabolic intermediate biosynthesis; chorismate biosynthesis; chorismate from D-erythrose 4-phosphate and phosphoenolpyruvate: step 5/7.</text>
</comment>
<evidence type="ECO:0000313" key="8">
    <source>
        <dbReference type="EMBL" id="EPR35670.1"/>
    </source>
</evidence>
<dbReference type="HAMAP" id="MF_00109">
    <property type="entry name" value="Shikimate_kinase"/>
    <property type="match status" value="1"/>
</dbReference>
<comment type="subcellular location">
    <subcellularLocation>
        <location evidence="7">Cytoplasm</location>
    </subcellularLocation>
</comment>
<feature type="binding site" evidence="7">
    <location>
        <position position="20"/>
    </location>
    <ligand>
        <name>Mg(2+)</name>
        <dbReference type="ChEBI" id="CHEBI:18420"/>
    </ligand>
</feature>
<dbReference type="GO" id="GO:0000287">
    <property type="term" value="F:magnesium ion binding"/>
    <property type="evidence" value="ECO:0007669"/>
    <property type="project" value="UniProtKB-UniRule"/>
</dbReference>
<dbReference type="STRING" id="1121439.dsat_2011"/>
<feature type="binding site" evidence="7">
    <location>
        <begin position="16"/>
        <end position="21"/>
    </location>
    <ligand>
        <name>ATP</name>
        <dbReference type="ChEBI" id="CHEBI:30616"/>
    </ligand>
</feature>
<evidence type="ECO:0000256" key="6">
    <source>
        <dbReference type="ARBA" id="ARBA00023141"/>
    </source>
</evidence>
<dbReference type="SUPFAM" id="SSF52540">
    <property type="entry name" value="P-loop containing nucleoside triphosphate hydrolases"/>
    <property type="match status" value="1"/>
</dbReference>
<dbReference type="PANTHER" id="PTHR21087">
    <property type="entry name" value="SHIKIMATE KINASE"/>
    <property type="match status" value="1"/>
</dbReference>
<keyword evidence="5 7" id="KW-0067">ATP-binding</keyword>
<dbReference type="UniPathway" id="UPA00053">
    <property type="reaction ID" value="UER00088"/>
</dbReference>
<feature type="binding site" evidence="7">
    <location>
        <position position="38"/>
    </location>
    <ligand>
        <name>substrate</name>
    </ligand>
</feature>
<dbReference type="OrthoDB" id="9800332at2"/>
<dbReference type="PRINTS" id="PR01100">
    <property type="entry name" value="SHIKIMTKNASE"/>
</dbReference>
<keyword evidence="7" id="KW-0460">Magnesium</keyword>
<reference evidence="8 9" key="1">
    <citation type="journal article" date="2013" name="Genome Announc.">
        <title>Draft genome sequences for three mercury-methylating, sulfate-reducing bacteria.</title>
        <authorList>
            <person name="Brown S.D."/>
            <person name="Hurt R.A.Jr."/>
            <person name="Gilmour C.C."/>
            <person name="Elias D.A."/>
        </authorList>
    </citation>
    <scope>NUCLEOTIDE SEQUENCE [LARGE SCALE GENOMIC DNA]</scope>
    <source>
        <strain evidence="8 9">DSM 16529</strain>
    </source>
</reference>
<dbReference type="CDD" id="cd00464">
    <property type="entry name" value="SK"/>
    <property type="match status" value="1"/>
</dbReference>
<dbReference type="InterPro" id="IPR000623">
    <property type="entry name" value="Shikimate_kinase/TSH1"/>
</dbReference>
<keyword evidence="1 7" id="KW-0028">Amino-acid biosynthesis</keyword>
<sequence length="174" mass="19093">MPLSDTTCLTLIGIAGAGKSTLAPILARRLGWEWIDTDRLIEATHGERLQAIMDAVGAAEFLRIEEEAVVGFAAQRMVVSTGGSVVYSEKAMQRLKLLGPIVFLDVRLDVFERRVGAAKGRAFVCTEGKRPGDVWSERRPLYQAHADITVCTDASEPEECAAEIIRRLSELPPR</sequence>
<keyword evidence="4 7" id="KW-0418">Kinase</keyword>
<evidence type="ECO:0000256" key="3">
    <source>
        <dbReference type="ARBA" id="ARBA00022741"/>
    </source>
</evidence>
<dbReference type="GO" id="GO:0009073">
    <property type="term" value="P:aromatic amino acid family biosynthetic process"/>
    <property type="evidence" value="ECO:0007669"/>
    <property type="project" value="UniProtKB-KW"/>
</dbReference>
<dbReference type="EMBL" id="ATHI01000003">
    <property type="protein sequence ID" value="EPR35670.1"/>
    <property type="molecule type" value="Genomic_DNA"/>
</dbReference>
<evidence type="ECO:0000256" key="1">
    <source>
        <dbReference type="ARBA" id="ARBA00022605"/>
    </source>
</evidence>
<feature type="binding site" evidence="7">
    <location>
        <position position="121"/>
    </location>
    <ligand>
        <name>ATP</name>
        <dbReference type="ChEBI" id="CHEBI:30616"/>
    </ligand>
</feature>
<keyword evidence="9" id="KW-1185">Reference proteome</keyword>
<comment type="caution">
    <text evidence="8">The sequence shown here is derived from an EMBL/GenBank/DDBJ whole genome shotgun (WGS) entry which is preliminary data.</text>
</comment>
<dbReference type="Gene3D" id="3.40.50.300">
    <property type="entry name" value="P-loop containing nucleotide triphosphate hydrolases"/>
    <property type="match status" value="1"/>
</dbReference>
<dbReference type="GO" id="GO:0008652">
    <property type="term" value="P:amino acid biosynthetic process"/>
    <property type="evidence" value="ECO:0007669"/>
    <property type="project" value="UniProtKB-KW"/>
</dbReference>
<keyword evidence="7" id="KW-0963">Cytoplasm</keyword>
<dbReference type="NCBIfam" id="NF040667">
    <property type="entry name" value="hom_kin_desulfo"/>
    <property type="match status" value="1"/>
</dbReference>
<dbReference type="AlphaFoldDB" id="S7TGC8"/>
<comment type="subunit">
    <text evidence="7">Monomer.</text>
</comment>
<keyword evidence="3 7" id="KW-0547">Nucleotide-binding</keyword>
<dbReference type="PANTHER" id="PTHR21087:SF16">
    <property type="entry name" value="SHIKIMATE KINASE 1, CHLOROPLASTIC"/>
    <property type="match status" value="1"/>
</dbReference>
<keyword evidence="7" id="KW-0479">Metal-binding</keyword>
<dbReference type="EC" id="2.7.1.71" evidence="7"/>
<comment type="similarity">
    <text evidence="7">Belongs to the shikimate kinase family.</text>
</comment>
<proteinExistence type="inferred from homology"/>
<accession>S7TGC8</accession>
<organism evidence="8 9">
    <name type="scientific">Alkalidesulfovibrio alkalitolerans DSM 16529</name>
    <dbReference type="NCBI Taxonomy" id="1121439"/>
    <lineage>
        <taxon>Bacteria</taxon>
        <taxon>Pseudomonadati</taxon>
        <taxon>Thermodesulfobacteriota</taxon>
        <taxon>Desulfovibrionia</taxon>
        <taxon>Desulfovibrionales</taxon>
        <taxon>Desulfovibrionaceae</taxon>
        <taxon>Alkalidesulfovibrio</taxon>
    </lineage>
</organism>
<comment type="cofactor">
    <cofactor evidence="7">
        <name>Mg(2+)</name>
        <dbReference type="ChEBI" id="CHEBI:18420"/>
    </cofactor>
    <text evidence="7">Binds 1 Mg(2+) ion per subunit.</text>
</comment>
<feature type="binding site" evidence="7">
    <location>
        <position position="83"/>
    </location>
    <ligand>
        <name>substrate</name>
    </ligand>
</feature>
<feature type="binding site" evidence="7">
    <location>
        <position position="138"/>
    </location>
    <ligand>
        <name>substrate</name>
    </ligand>
</feature>
<evidence type="ECO:0000256" key="2">
    <source>
        <dbReference type="ARBA" id="ARBA00022679"/>
    </source>
</evidence>
<comment type="catalytic activity">
    <reaction evidence="7">
        <text>shikimate + ATP = 3-phosphoshikimate + ADP + H(+)</text>
        <dbReference type="Rhea" id="RHEA:13121"/>
        <dbReference type="ChEBI" id="CHEBI:15378"/>
        <dbReference type="ChEBI" id="CHEBI:30616"/>
        <dbReference type="ChEBI" id="CHEBI:36208"/>
        <dbReference type="ChEBI" id="CHEBI:145989"/>
        <dbReference type="ChEBI" id="CHEBI:456216"/>
        <dbReference type="EC" id="2.7.1.71"/>
    </reaction>
</comment>
<comment type="function">
    <text evidence="7">Catalyzes the specific phosphorylation of the 3-hydroxyl group of shikimic acid using ATP as a cosubstrate.</text>
</comment>
<comment type="caution">
    <text evidence="7">Lacks conserved residue(s) required for the propagation of feature annotation.</text>
</comment>
<keyword evidence="2 7" id="KW-0808">Transferase</keyword>
<name>S7TGC8_9BACT</name>
<dbReference type="eggNOG" id="COG0703">
    <property type="taxonomic scope" value="Bacteria"/>
</dbReference>
<dbReference type="InterPro" id="IPR031322">
    <property type="entry name" value="Shikimate/glucono_kinase"/>
</dbReference>
<dbReference type="RefSeq" id="WP_020885897.1">
    <property type="nucleotide sequence ID" value="NZ_ATHI01000003.1"/>
</dbReference>
<dbReference type="InterPro" id="IPR027417">
    <property type="entry name" value="P-loop_NTPase"/>
</dbReference>
<dbReference type="Pfam" id="PF01202">
    <property type="entry name" value="SKI"/>
    <property type="match status" value="1"/>
</dbReference>
<protein>
    <recommendedName>
        <fullName evidence="7">Shikimate kinase</fullName>
        <shortName evidence="7">SK</shortName>
        <ecNumber evidence="7">2.7.1.71</ecNumber>
    </recommendedName>
</protein>
<gene>
    <name evidence="7" type="primary">aroK</name>
    <name evidence="8" type="ORF">dsat_2011</name>
</gene>
<evidence type="ECO:0000256" key="5">
    <source>
        <dbReference type="ARBA" id="ARBA00022840"/>
    </source>
</evidence>
<dbReference type="GO" id="GO:0004765">
    <property type="term" value="F:shikimate kinase activity"/>
    <property type="evidence" value="ECO:0007669"/>
    <property type="project" value="UniProtKB-UniRule"/>
</dbReference>
<dbReference type="Proteomes" id="UP000014975">
    <property type="component" value="Unassembled WGS sequence"/>
</dbReference>
<keyword evidence="6 7" id="KW-0057">Aromatic amino acid biosynthesis</keyword>
<evidence type="ECO:0000256" key="7">
    <source>
        <dbReference type="HAMAP-Rule" id="MF_00109"/>
    </source>
</evidence>
<evidence type="ECO:0000313" key="9">
    <source>
        <dbReference type="Proteomes" id="UP000014975"/>
    </source>
</evidence>
<evidence type="ECO:0000256" key="4">
    <source>
        <dbReference type="ARBA" id="ARBA00022777"/>
    </source>
</evidence>
<dbReference type="GO" id="GO:0009423">
    <property type="term" value="P:chorismate biosynthetic process"/>
    <property type="evidence" value="ECO:0007669"/>
    <property type="project" value="UniProtKB-UniRule"/>
</dbReference>
<dbReference type="PATRIC" id="fig|1121439.3.peg.396"/>
<dbReference type="GO" id="GO:0005829">
    <property type="term" value="C:cytosol"/>
    <property type="evidence" value="ECO:0007669"/>
    <property type="project" value="TreeGrafter"/>
</dbReference>